<feature type="region of interest" description="Disordered" evidence="4">
    <location>
        <begin position="549"/>
        <end position="570"/>
    </location>
</feature>
<dbReference type="GO" id="GO:0046872">
    <property type="term" value="F:metal ion binding"/>
    <property type="evidence" value="ECO:0007669"/>
    <property type="project" value="UniProtKB-KW"/>
</dbReference>
<dbReference type="InterPro" id="IPR052740">
    <property type="entry name" value="CE4"/>
</dbReference>
<keyword evidence="2" id="KW-0106">Calcium</keyword>
<proteinExistence type="predicted"/>
<dbReference type="SUPFAM" id="SSF88713">
    <property type="entry name" value="Glycoside hydrolase/deacetylase"/>
    <property type="match status" value="1"/>
</dbReference>
<evidence type="ECO:0000259" key="5">
    <source>
        <dbReference type="SMART" id="SM00607"/>
    </source>
</evidence>
<evidence type="ECO:0000313" key="7">
    <source>
        <dbReference type="Proteomes" id="UP001055712"/>
    </source>
</evidence>
<feature type="domain" description="Fucolectin tachylectin-4 pentraxin-1" evidence="5">
    <location>
        <begin position="409"/>
        <end position="548"/>
    </location>
</feature>
<dbReference type="PANTHER" id="PTHR45985">
    <property type="match status" value="1"/>
</dbReference>
<name>A0A9D4TFF6_CHLVU</name>
<sequence>MLLCGALAVVAQEPVQVPGYKCPKACAKDPNCHCASHDIPGGFKPNDVPQFVVLTNDDAITITTAPVIVGITSTHNNPQGCEIPATWFVSMNYTDYHLVQEVYMKNHEIATHTLYHVADPDLFQIVGMKLWLNQTAHVPLEKLRGFRAPFLMHSPEQRTILQQNGFLYDSSIPEPFPTATSPSGNDRLWPYTMDYGLPQRCDLGTGPCSINESLPGLWEFPMWDVQDDSGVVLTNMDPQGDIYEAYKREFDRSYGGNRSPVGVYIHAAWLMDKTRNAEMNQFVNYALSHENTWFVTISEVIEWMKDPVDAITYANQRNAKGCDPPTDMWFPSGSFCQGITCVNGNFSDTSCECVCAAEFITAQPGWCIDPETKACTVPKVYDNTVRAFACPAGSVRDPPKAAAAAAPTDVSTASCGHPLQDFVGLGISGTDDNAALYTQALRAVDGSCDTCASARAPSGNFFTLVLPARTSVSSVQLTTGESAKGAFIFVGDEASNNGMDNPVCAMNLNLPANTAVSVNCTGTGKYVTLAVPKDLVICDIYVTGAPATPLASPSPEPVGNPGQSATPTATATSDDLVSQLLNETNSDGSFQTTSEGGGEAGPDYSRLGMEGVNPGTDPTHDELVQQLTSTYEQEIAVINSVHKAPKKKQGGKKDRKLM</sequence>
<feature type="compositionally biased region" description="Polar residues" evidence="4">
    <location>
        <begin position="585"/>
        <end position="594"/>
    </location>
</feature>
<evidence type="ECO:0000256" key="2">
    <source>
        <dbReference type="ARBA" id="ARBA00022837"/>
    </source>
</evidence>
<dbReference type="Proteomes" id="UP001055712">
    <property type="component" value="Unassembled WGS sequence"/>
</dbReference>
<reference evidence="6" key="1">
    <citation type="journal article" date="2019" name="Plant J.">
        <title>Chlorella vulgaris genome assembly and annotation reveals the molecular basis for metabolic acclimation to high light conditions.</title>
        <authorList>
            <person name="Cecchin M."/>
            <person name="Marcolungo L."/>
            <person name="Rossato M."/>
            <person name="Girolomoni L."/>
            <person name="Cosentino E."/>
            <person name="Cuine S."/>
            <person name="Li-Beisson Y."/>
            <person name="Delledonne M."/>
            <person name="Ballottari M."/>
        </authorList>
    </citation>
    <scope>NUCLEOTIDE SEQUENCE</scope>
    <source>
        <strain evidence="6">211/11P</strain>
    </source>
</reference>
<comment type="caution">
    <text evidence="6">The sequence shown here is derived from an EMBL/GenBank/DDBJ whole genome shotgun (WGS) entry which is preliminary data.</text>
</comment>
<dbReference type="GO" id="GO:0005975">
    <property type="term" value="P:carbohydrate metabolic process"/>
    <property type="evidence" value="ECO:0007669"/>
    <property type="project" value="InterPro"/>
</dbReference>
<dbReference type="CDD" id="cd10919">
    <property type="entry name" value="CE4_CDA_like"/>
    <property type="match status" value="1"/>
</dbReference>
<keyword evidence="1" id="KW-0479">Metal-binding</keyword>
<dbReference type="Gene3D" id="3.20.20.370">
    <property type="entry name" value="Glycoside hydrolase/deacetylase"/>
    <property type="match status" value="1"/>
</dbReference>
<dbReference type="AlphaFoldDB" id="A0A9D4TFF6"/>
<evidence type="ECO:0000256" key="3">
    <source>
        <dbReference type="ARBA" id="ARBA00023157"/>
    </source>
</evidence>
<protein>
    <recommendedName>
        <fullName evidence="5">Fucolectin tachylectin-4 pentraxin-1 domain-containing protein</fullName>
    </recommendedName>
</protein>
<keyword evidence="3" id="KW-1015">Disulfide bond</keyword>
<dbReference type="EMBL" id="SIDB01000013">
    <property type="protein sequence ID" value="KAI3424257.1"/>
    <property type="molecule type" value="Genomic_DNA"/>
</dbReference>
<dbReference type="InterPro" id="IPR006585">
    <property type="entry name" value="FTP1"/>
</dbReference>
<gene>
    <name evidence="6" type="ORF">D9Q98_009611</name>
</gene>
<evidence type="ECO:0000256" key="4">
    <source>
        <dbReference type="SAM" id="MobiDB-lite"/>
    </source>
</evidence>
<evidence type="ECO:0000256" key="1">
    <source>
        <dbReference type="ARBA" id="ARBA00022723"/>
    </source>
</evidence>
<dbReference type="InterPro" id="IPR011330">
    <property type="entry name" value="Glyco_hydro/deAcase_b/a-brl"/>
</dbReference>
<keyword evidence="7" id="KW-1185">Reference proteome</keyword>
<feature type="region of interest" description="Disordered" evidence="4">
    <location>
        <begin position="585"/>
        <end position="625"/>
    </location>
</feature>
<evidence type="ECO:0000313" key="6">
    <source>
        <dbReference type="EMBL" id="KAI3424257.1"/>
    </source>
</evidence>
<dbReference type="OrthoDB" id="504708at2759"/>
<feature type="region of interest" description="Disordered" evidence="4">
    <location>
        <begin position="639"/>
        <end position="658"/>
    </location>
</feature>
<reference evidence="6" key="2">
    <citation type="submission" date="2020-11" db="EMBL/GenBank/DDBJ databases">
        <authorList>
            <person name="Cecchin M."/>
            <person name="Marcolungo L."/>
            <person name="Rossato M."/>
            <person name="Girolomoni L."/>
            <person name="Cosentino E."/>
            <person name="Cuine S."/>
            <person name="Li-Beisson Y."/>
            <person name="Delledonne M."/>
            <person name="Ballottari M."/>
        </authorList>
    </citation>
    <scope>NUCLEOTIDE SEQUENCE</scope>
    <source>
        <strain evidence="6">211/11P</strain>
        <tissue evidence="6">Whole cell</tissue>
    </source>
</reference>
<feature type="compositionally biased region" description="Basic residues" evidence="4">
    <location>
        <begin position="643"/>
        <end position="658"/>
    </location>
</feature>
<organism evidence="6 7">
    <name type="scientific">Chlorella vulgaris</name>
    <name type="common">Green alga</name>
    <dbReference type="NCBI Taxonomy" id="3077"/>
    <lineage>
        <taxon>Eukaryota</taxon>
        <taxon>Viridiplantae</taxon>
        <taxon>Chlorophyta</taxon>
        <taxon>core chlorophytes</taxon>
        <taxon>Trebouxiophyceae</taxon>
        <taxon>Chlorellales</taxon>
        <taxon>Chlorellaceae</taxon>
        <taxon>Chlorella clade</taxon>
        <taxon>Chlorella</taxon>
    </lineage>
</organism>
<dbReference type="InterPro" id="IPR008979">
    <property type="entry name" value="Galactose-bd-like_sf"/>
</dbReference>
<dbReference type="SUPFAM" id="SSF49785">
    <property type="entry name" value="Galactose-binding domain-like"/>
    <property type="match status" value="1"/>
</dbReference>
<dbReference type="PANTHER" id="PTHR45985:SF3">
    <property type="entry name" value="CHITIN DEACETYLASE-LIKE 4"/>
    <property type="match status" value="1"/>
</dbReference>
<dbReference type="SMART" id="SM00607">
    <property type="entry name" value="FTP"/>
    <property type="match status" value="1"/>
</dbReference>
<accession>A0A9D4TFF6</accession>
<dbReference type="Gene3D" id="2.60.120.260">
    <property type="entry name" value="Galactose-binding domain-like"/>
    <property type="match status" value="1"/>
</dbReference>